<organism evidence="1 2">
    <name type="scientific">Caligus rogercresseyi</name>
    <name type="common">Sea louse</name>
    <dbReference type="NCBI Taxonomy" id="217165"/>
    <lineage>
        <taxon>Eukaryota</taxon>
        <taxon>Metazoa</taxon>
        <taxon>Ecdysozoa</taxon>
        <taxon>Arthropoda</taxon>
        <taxon>Crustacea</taxon>
        <taxon>Multicrustacea</taxon>
        <taxon>Hexanauplia</taxon>
        <taxon>Copepoda</taxon>
        <taxon>Siphonostomatoida</taxon>
        <taxon>Caligidae</taxon>
        <taxon>Caligus</taxon>
    </lineage>
</organism>
<keyword evidence="2" id="KW-1185">Reference proteome</keyword>
<proteinExistence type="predicted"/>
<evidence type="ECO:0000313" key="1">
    <source>
        <dbReference type="EMBL" id="QQP54217.1"/>
    </source>
</evidence>
<dbReference type="AlphaFoldDB" id="A0A7T8QT77"/>
<sequence>MKEHMLLEQHIPTGEVLPDPGDELGPQDLDVVGRSKPVAGQEPDEIHGLPVRGLKAQGHNAVWMLGGGEGLQVLVDVPEAQVTVIAPVRTGSTVRIFQKCLDPNSDITFKRHFLWSRLTDFYLLFWFER</sequence>
<reference evidence="2" key="1">
    <citation type="submission" date="2021-01" db="EMBL/GenBank/DDBJ databases">
        <title>Caligus Genome Assembly.</title>
        <authorList>
            <person name="Gallardo-Escarate C."/>
        </authorList>
    </citation>
    <scope>NUCLEOTIDE SEQUENCE [LARGE SCALE GENOMIC DNA]</scope>
</reference>
<accession>A0A7T8QT77</accession>
<dbReference type="Proteomes" id="UP000595437">
    <property type="component" value="Chromosome 4"/>
</dbReference>
<name>A0A7T8QT77_CALRO</name>
<evidence type="ECO:0000313" key="2">
    <source>
        <dbReference type="Proteomes" id="UP000595437"/>
    </source>
</evidence>
<gene>
    <name evidence="1" type="ORF">FKW44_006978</name>
</gene>
<protein>
    <submittedName>
        <fullName evidence="1">Uncharacterized protein</fullName>
    </submittedName>
</protein>
<dbReference type="EMBL" id="CP045893">
    <property type="protein sequence ID" value="QQP54217.1"/>
    <property type="molecule type" value="Genomic_DNA"/>
</dbReference>